<accession>A0A5J6MEI4</accession>
<gene>
    <name evidence="1" type="ORF">FRZ44_11560</name>
</gene>
<evidence type="ECO:0000313" key="2">
    <source>
        <dbReference type="Proteomes" id="UP000326202"/>
    </source>
</evidence>
<dbReference type="AlphaFoldDB" id="A0A5J6MEI4"/>
<proteinExistence type="predicted"/>
<dbReference type="Proteomes" id="UP000326202">
    <property type="component" value="Chromosome"/>
</dbReference>
<sequence length="84" mass="9032">MVDIGYVSGEHWRSAWFGMRQIVEFEAIYLAHTVSKSCLVVGAHAITGVGRAAAIIEAGKGVVQLAEATARHEVRTPGATECHR</sequence>
<organism evidence="1 2">
    <name type="scientific">Hypericibacter terrae</name>
    <dbReference type="NCBI Taxonomy" id="2602015"/>
    <lineage>
        <taxon>Bacteria</taxon>
        <taxon>Pseudomonadati</taxon>
        <taxon>Pseudomonadota</taxon>
        <taxon>Alphaproteobacteria</taxon>
        <taxon>Rhodospirillales</taxon>
        <taxon>Dongiaceae</taxon>
        <taxon>Hypericibacter</taxon>
    </lineage>
</organism>
<name>A0A5J6MEI4_9PROT</name>
<evidence type="ECO:0000313" key="1">
    <source>
        <dbReference type="EMBL" id="QEX15868.1"/>
    </source>
</evidence>
<protein>
    <submittedName>
        <fullName evidence="1">Uncharacterized protein</fullName>
    </submittedName>
</protein>
<dbReference type="EMBL" id="CP042906">
    <property type="protein sequence ID" value="QEX15868.1"/>
    <property type="molecule type" value="Genomic_DNA"/>
</dbReference>
<keyword evidence="2" id="KW-1185">Reference proteome</keyword>
<dbReference type="KEGG" id="htq:FRZ44_11560"/>
<reference evidence="1 2" key="1">
    <citation type="submission" date="2019-08" db="EMBL/GenBank/DDBJ databases">
        <title>Hyperibacter terrae gen. nov., sp. nov. and Hyperibacter viscosus sp. nov., two new members in the family Rhodospirillaceae isolated from the rhizosphere of Hypericum perforatum.</title>
        <authorList>
            <person name="Noviana Z."/>
        </authorList>
    </citation>
    <scope>NUCLEOTIDE SEQUENCE [LARGE SCALE GENOMIC DNA]</scope>
    <source>
        <strain evidence="1 2">R5913</strain>
    </source>
</reference>